<evidence type="ECO:0000259" key="1">
    <source>
        <dbReference type="Pfam" id="PF05685"/>
    </source>
</evidence>
<dbReference type="SUPFAM" id="SSF52980">
    <property type="entry name" value="Restriction endonuclease-like"/>
    <property type="match status" value="1"/>
</dbReference>
<dbReference type="AlphaFoldDB" id="A0A2P4UKP2"/>
<reference evidence="2 3" key="1">
    <citation type="journal article" date="2017" name="Chemistry">
        <title>Isolation, Biosynthesis and Chemical Modifications of Rubterolones A-F: Rare Tropolone Alkaloids from Actinomadura sp. 5-2.</title>
        <authorList>
            <person name="Guo H."/>
            <person name="Benndorf R."/>
            <person name="Leichnitz D."/>
            <person name="Klassen J.L."/>
            <person name="Vollmers J."/>
            <person name="Gorls H."/>
            <person name="Steinacker M."/>
            <person name="Weigel C."/>
            <person name="Dahse H.M."/>
            <person name="Kaster A.K."/>
            <person name="de Beer Z.W."/>
            <person name="Poulsen M."/>
            <person name="Beemelmanns C."/>
        </authorList>
    </citation>
    <scope>NUCLEOTIDE SEQUENCE [LARGE SCALE GENOMIC DNA]</scope>
    <source>
        <strain evidence="2 3">5-2</strain>
    </source>
</reference>
<gene>
    <name evidence="2" type="ORF">BTM25_42440</name>
</gene>
<proteinExistence type="predicted"/>
<evidence type="ECO:0000313" key="3">
    <source>
        <dbReference type="Proteomes" id="UP000242367"/>
    </source>
</evidence>
<comment type="caution">
    <text evidence="2">The sequence shown here is derived from an EMBL/GenBank/DDBJ whole genome shotgun (WGS) entry which is preliminary data.</text>
</comment>
<dbReference type="PANTHER" id="PTHR35400:SF3">
    <property type="entry name" value="SLL1072 PROTEIN"/>
    <property type="match status" value="1"/>
</dbReference>
<organism evidence="2 3">
    <name type="scientific">Actinomadura rubteroloni</name>
    <dbReference type="NCBI Taxonomy" id="1926885"/>
    <lineage>
        <taxon>Bacteria</taxon>
        <taxon>Bacillati</taxon>
        <taxon>Actinomycetota</taxon>
        <taxon>Actinomycetes</taxon>
        <taxon>Streptosporangiales</taxon>
        <taxon>Thermomonosporaceae</taxon>
        <taxon>Actinomadura</taxon>
    </lineage>
</organism>
<dbReference type="Gene3D" id="3.90.1570.10">
    <property type="entry name" value="tt1808, chain A"/>
    <property type="match status" value="1"/>
</dbReference>
<name>A0A2P4UKP2_9ACTN</name>
<protein>
    <recommendedName>
        <fullName evidence="1">Putative restriction endonuclease domain-containing protein</fullName>
    </recommendedName>
</protein>
<dbReference type="InterPro" id="IPR008538">
    <property type="entry name" value="Uma2"/>
</dbReference>
<dbReference type="Pfam" id="PF05685">
    <property type="entry name" value="Uma2"/>
    <property type="match status" value="1"/>
</dbReference>
<sequence length="191" mass="21526">MTAEPLPEWFRTPPGGWTADDLDALPPEAPRMELIDGALIVVSPQSAFHSQVMRRLADAIELCAPDEVEVDMRITVRLGMHQRPEPDIVAVRPSAVDDPQARTFYLPEEVLLVVEIVSPESKDRDRETKPMKYARAGIPHFWRVEKEPTGPAVHVFELETTGAYVGTGIHRDRLKVDVPFPMDIDVRTLNR</sequence>
<keyword evidence="3" id="KW-1185">Reference proteome</keyword>
<dbReference type="RefSeq" id="WP_103564789.1">
    <property type="nucleotide sequence ID" value="NZ_MTBP01000002.1"/>
</dbReference>
<dbReference type="CDD" id="cd06260">
    <property type="entry name" value="DUF820-like"/>
    <property type="match status" value="1"/>
</dbReference>
<dbReference type="EMBL" id="MTBP01000002">
    <property type="protein sequence ID" value="POM25596.1"/>
    <property type="molecule type" value="Genomic_DNA"/>
</dbReference>
<feature type="domain" description="Putative restriction endonuclease" evidence="1">
    <location>
        <begin position="20"/>
        <end position="181"/>
    </location>
</feature>
<dbReference type="Proteomes" id="UP000242367">
    <property type="component" value="Unassembled WGS sequence"/>
</dbReference>
<dbReference type="InterPro" id="IPR012296">
    <property type="entry name" value="Nuclease_put_TT1808"/>
</dbReference>
<evidence type="ECO:0000313" key="2">
    <source>
        <dbReference type="EMBL" id="POM25596.1"/>
    </source>
</evidence>
<dbReference type="PANTHER" id="PTHR35400">
    <property type="entry name" value="SLR1083 PROTEIN"/>
    <property type="match status" value="1"/>
</dbReference>
<accession>A0A2P4UKP2</accession>
<dbReference type="InterPro" id="IPR011335">
    <property type="entry name" value="Restrct_endonuc-II-like"/>
</dbReference>